<evidence type="ECO:0000313" key="1">
    <source>
        <dbReference type="EMBL" id="GJD45545.1"/>
    </source>
</evidence>
<keyword evidence="2" id="KW-1185">Reference proteome</keyword>
<name>A0ABQ4QKX2_9HYPH</name>
<dbReference type="Gene3D" id="3.40.50.1110">
    <property type="entry name" value="SGNH hydrolase"/>
    <property type="match status" value="1"/>
</dbReference>
<accession>A0ABQ4QKX2</accession>
<dbReference type="SUPFAM" id="SSF52266">
    <property type="entry name" value="SGNH hydrolase"/>
    <property type="match status" value="1"/>
</dbReference>
<proteinExistence type="predicted"/>
<dbReference type="EMBL" id="BPQG01000052">
    <property type="protein sequence ID" value="GJD45545.1"/>
    <property type="molecule type" value="Genomic_DNA"/>
</dbReference>
<comment type="caution">
    <text evidence="1">The sequence shown here is derived from an EMBL/GenBank/DDBJ whole genome shotgun (WGS) entry which is preliminary data.</text>
</comment>
<sequence>MSVPSPGATPVAPVRVLCLGYSVTEEVGYVERAGECAAAEGADLVFLKSGWGGHSVHAIAYMIDEILDTIACDRVLLELFTGNVRYYDRRALSFFLDQILAATARRGRPVAFLNLYQGGVDYTSETVAGLLDDYEACLGIPILDLARPVAASGPEERALWLKDGTHVTPAGADLYGRQVYDFVRGRGFGAAYIHRYRALPSLFTPLRLVAMPDCSCPFAMQRNGIPLHYATIPENTSLSIDLGRRADVRAVMTTYGPLNGTLRFSSPSSERTRDVLLYDRFSYYARSIVMNVNLKGIRTLTCFQRDIVPDIELAKGEKNTGPRMGYVSHVFLHRRLTPTEWLRHHRHRAFWGMHRLRRAISHSRKRTGA</sequence>
<organism evidence="1 2">
    <name type="scientific">Methylobacterium cerastii</name>
    <dbReference type="NCBI Taxonomy" id="932741"/>
    <lineage>
        <taxon>Bacteria</taxon>
        <taxon>Pseudomonadati</taxon>
        <taxon>Pseudomonadota</taxon>
        <taxon>Alphaproteobacteria</taxon>
        <taxon>Hyphomicrobiales</taxon>
        <taxon>Methylobacteriaceae</taxon>
        <taxon>Methylobacterium</taxon>
    </lineage>
</organism>
<dbReference type="Proteomes" id="UP001055117">
    <property type="component" value="Unassembled WGS sequence"/>
</dbReference>
<protein>
    <recommendedName>
        <fullName evidence="3">SGNH hydrolase-type esterase domain-containing protein</fullName>
    </recommendedName>
</protein>
<dbReference type="InterPro" id="IPR036514">
    <property type="entry name" value="SGNH_hydro_sf"/>
</dbReference>
<reference evidence="1 2" key="1">
    <citation type="journal article" date="2021" name="Front. Microbiol.">
        <title>Comprehensive Comparative Genomics and Phenotyping of Methylobacterium Species.</title>
        <authorList>
            <person name="Alessa O."/>
            <person name="Ogura Y."/>
            <person name="Fujitani Y."/>
            <person name="Takami H."/>
            <person name="Hayashi T."/>
            <person name="Sahin N."/>
            <person name="Tani A."/>
        </authorList>
    </citation>
    <scope>NUCLEOTIDE SEQUENCE [LARGE SCALE GENOMIC DNA]</scope>
    <source>
        <strain evidence="1 2">DSM 23679</strain>
    </source>
</reference>
<evidence type="ECO:0000313" key="2">
    <source>
        <dbReference type="Proteomes" id="UP001055117"/>
    </source>
</evidence>
<gene>
    <name evidence="1" type="ORF">AFCDBAGC_3419</name>
</gene>
<evidence type="ECO:0008006" key="3">
    <source>
        <dbReference type="Google" id="ProtNLM"/>
    </source>
</evidence>